<feature type="domain" description="MAP kinase-activating death" evidence="2">
    <location>
        <begin position="1"/>
        <end position="54"/>
    </location>
</feature>
<evidence type="ECO:0000256" key="1">
    <source>
        <dbReference type="SAM" id="MobiDB-lite"/>
    </source>
</evidence>
<dbReference type="PANTHER" id="PTHR13008:SF7">
    <property type="entry name" value="MAP KINASE-ACTIVATING DEATH DOMAIN PROTEIN"/>
    <property type="match status" value="1"/>
</dbReference>
<dbReference type="STRING" id="7167.A0A182F9X7"/>
<dbReference type="GO" id="GO:0005085">
    <property type="term" value="F:guanyl-nucleotide exchange factor activity"/>
    <property type="evidence" value="ECO:0007669"/>
    <property type="project" value="TreeGrafter"/>
</dbReference>
<evidence type="ECO:0000259" key="2">
    <source>
        <dbReference type="Pfam" id="PF25328"/>
    </source>
</evidence>
<feature type="compositionally biased region" description="Low complexity" evidence="1">
    <location>
        <begin position="114"/>
        <end position="130"/>
    </location>
</feature>
<feature type="compositionally biased region" description="Polar residues" evidence="1">
    <location>
        <begin position="79"/>
        <end position="94"/>
    </location>
</feature>
<dbReference type="EnsemblMetazoa" id="AALB003305-RA">
    <property type="protein sequence ID" value="AALB003305-PA"/>
    <property type="gene ID" value="AALB003305"/>
</dbReference>
<proteinExistence type="predicted"/>
<reference evidence="3 4" key="1">
    <citation type="journal article" date="2017" name="G3 (Bethesda)">
        <title>The Physical Genome Mapping of Anopheles albimanus Corrected Scaffold Misassemblies and Identified Interarm Rearrangements in Genus Anopheles.</title>
        <authorList>
            <person name="Artemov G.N."/>
            <person name="Peery A.N."/>
            <person name="Jiang X."/>
            <person name="Tu Z."/>
            <person name="Stegniy V.N."/>
            <person name="Sharakhova M.V."/>
            <person name="Sharakhov I.V."/>
        </authorList>
    </citation>
    <scope>NUCLEOTIDE SEQUENCE [LARGE SCALE GENOMIC DNA]</scope>
    <source>
        <strain evidence="3 4">ALBI9_A</strain>
    </source>
</reference>
<dbReference type="AlphaFoldDB" id="A0A182F9X7"/>
<dbReference type="Pfam" id="PF25328">
    <property type="entry name" value="PH_MADD"/>
    <property type="match status" value="1"/>
</dbReference>
<feature type="compositionally biased region" description="Low complexity" evidence="1">
    <location>
        <begin position="65"/>
        <end position="78"/>
    </location>
</feature>
<protein>
    <recommendedName>
        <fullName evidence="2">MAP kinase-activating death domain-containing protein</fullName>
    </recommendedName>
</protein>
<keyword evidence="4" id="KW-1185">Reference proteome</keyword>
<dbReference type="GO" id="GO:0042981">
    <property type="term" value="P:regulation of apoptotic process"/>
    <property type="evidence" value="ECO:0007669"/>
    <property type="project" value="TreeGrafter"/>
</dbReference>
<reference evidence="3" key="2">
    <citation type="submission" date="2022-08" db="UniProtKB">
        <authorList>
            <consortium name="EnsemblMetazoa"/>
        </authorList>
    </citation>
    <scope>IDENTIFICATION</scope>
    <source>
        <strain evidence="3">STECLA/ALBI9_A</strain>
    </source>
</reference>
<sequence>FFIRLNHILKCFTQKGGVFVLEEYNPKTKQIIQRKYKSAMADQICYAVLCVFSYIAAGQEQNRQSSGGTAGASHSSKATLQPGSGAQPATSGHQSPKPADTAPKMKPPTVPARPRSITSSPSMPSSSSPPATKAPILPANRGPPPAIPPRTSLSQRSDSVSSVTSAPSSALYQQQQHSQQQQQHHLLRQCSAIEPSSSSPSSVRAATGSKAPGVKDAPHQPFRWPQSKHPDSGGK</sequence>
<dbReference type="PANTHER" id="PTHR13008">
    <property type="entry name" value="MAP-KINASE ACTIVATING DEATH DOMAIN PROTEIN MADD /DENN/AEX-3 C.ELEGANS"/>
    <property type="match status" value="1"/>
</dbReference>
<dbReference type="InterPro" id="IPR057469">
    <property type="entry name" value="PH_MADD"/>
</dbReference>
<accession>A0A182F9X7</accession>
<evidence type="ECO:0000313" key="4">
    <source>
        <dbReference type="Proteomes" id="UP000069272"/>
    </source>
</evidence>
<dbReference type="VEuPathDB" id="VectorBase:AALB003305"/>
<evidence type="ECO:0000313" key="3">
    <source>
        <dbReference type="EnsemblMetazoa" id="AALB003305-PA"/>
    </source>
</evidence>
<dbReference type="Proteomes" id="UP000069272">
    <property type="component" value="Chromosome X"/>
</dbReference>
<organism evidence="3 4">
    <name type="scientific">Anopheles albimanus</name>
    <name type="common">New world malaria mosquito</name>
    <dbReference type="NCBI Taxonomy" id="7167"/>
    <lineage>
        <taxon>Eukaryota</taxon>
        <taxon>Metazoa</taxon>
        <taxon>Ecdysozoa</taxon>
        <taxon>Arthropoda</taxon>
        <taxon>Hexapoda</taxon>
        <taxon>Insecta</taxon>
        <taxon>Pterygota</taxon>
        <taxon>Neoptera</taxon>
        <taxon>Endopterygota</taxon>
        <taxon>Diptera</taxon>
        <taxon>Nematocera</taxon>
        <taxon>Culicoidea</taxon>
        <taxon>Culicidae</taxon>
        <taxon>Anophelinae</taxon>
        <taxon>Anopheles</taxon>
    </lineage>
</organism>
<name>A0A182F9X7_ANOAL</name>
<dbReference type="GO" id="GO:0032483">
    <property type="term" value="P:regulation of Rab protein signal transduction"/>
    <property type="evidence" value="ECO:0007669"/>
    <property type="project" value="TreeGrafter"/>
</dbReference>
<feature type="region of interest" description="Disordered" evidence="1">
    <location>
        <begin position="63"/>
        <end position="235"/>
    </location>
</feature>
<dbReference type="InterPro" id="IPR039980">
    <property type="entry name" value="MADD"/>
</dbReference>
<feature type="compositionally biased region" description="Low complexity" evidence="1">
    <location>
        <begin position="149"/>
        <end position="184"/>
    </location>
</feature>
<dbReference type="GO" id="GO:0005829">
    <property type="term" value="C:cytosol"/>
    <property type="evidence" value="ECO:0007669"/>
    <property type="project" value="TreeGrafter"/>
</dbReference>
<dbReference type="VEuPathDB" id="VectorBase:AALB20_035566"/>